<proteinExistence type="predicted"/>
<evidence type="ECO:0000313" key="3">
    <source>
        <dbReference type="EMBL" id="WEJ63272.1"/>
    </source>
</evidence>
<name>A0ABY8CDG8_9GAMM</name>
<accession>A0ABY8CDG8</accession>
<dbReference type="Pfam" id="PF07603">
    <property type="entry name" value="Lcl_C"/>
    <property type="match status" value="1"/>
</dbReference>
<organism evidence="3 4">
    <name type="scientific">Thiomicrorhabdus lithotrophica</name>
    <dbReference type="NCBI Taxonomy" id="2949997"/>
    <lineage>
        <taxon>Bacteria</taxon>
        <taxon>Pseudomonadati</taxon>
        <taxon>Pseudomonadota</taxon>
        <taxon>Gammaproteobacteria</taxon>
        <taxon>Thiotrichales</taxon>
        <taxon>Piscirickettsiaceae</taxon>
        <taxon>Thiomicrorhabdus</taxon>
    </lineage>
</organism>
<gene>
    <name evidence="3" type="ORF">NR989_03195</name>
</gene>
<evidence type="ECO:0000313" key="4">
    <source>
        <dbReference type="Proteomes" id="UP001222275"/>
    </source>
</evidence>
<dbReference type="PANTHER" id="PTHR35812">
    <property type="entry name" value="LIPOPROTEIN"/>
    <property type="match status" value="1"/>
</dbReference>
<protein>
    <submittedName>
        <fullName evidence="3">DUF1566 domain-containing protein</fullName>
    </submittedName>
</protein>
<dbReference type="RefSeq" id="WP_275595525.1">
    <property type="nucleotide sequence ID" value="NZ_CP102381.1"/>
</dbReference>
<keyword evidence="1" id="KW-0472">Membrane</keyword>
<evidence type="ECO:0000259" key="2">
    <source>
        <dbReference type="Pfam" id="PF07603"/>
    </source>
</evidence>
<feature type="domain" description="Lcl C-terminal" evidence="2">
    <location>
        <begin position="300"/>
        <end position="453"/>
    </location>
</feature>
<keyword evidence="1" id="KW-1133">Transmembrane helix</keyword>
<evidence type="ECO:0000256" key="1">
    <source>
        <dbReference type="SAM" id="Phobius"/>
    </source>
</evidence>
<dbReference type="EMBL" id="CP102381">
    <property type="protein sequence ID" value="WEJ63272.1"/>
    <property type="molecule type" value="Genomic_DNA"/>
</dbReference>
<sequence length="455" mass="50302">MKIQVCRNCGHKNTVVSGPFTSCNYCGSTELDPVTDTELPPGAVVADTSSGGALKWIILIILSVVGLGAAAWWGMQYLEGDKALKTENASVSVPIADSSNKQQTPEVKELLRQTEHNVSVEKPVSVAESTPQKVETIALVKEQPKTEPVINKQVKPVATPPVVSEDKAQAVENRVVEIKQAEIITKVDPQDSTQTANAALQPVEKVKPIIVTKAEPEVRVKPKEVVKEKAQKVAVDKPVKKVVKEKIPEKISEEESENEATAALQLKLEQEKVKKLQAILDSKEAKEKRRNMRSLNRSQGVVTDAKTGLMWMTCSIGQDWNGGSCSGEAEEFLWSEAVSLAKDKNYAGYSDWRLPTRDELHSIVSCTNDRLDYKLGADGKTQIKNGVRQNGKCLGNFKRPVIDQRVFPNTSPSLYWSYSFNARTNYSAWGVFFSSGHHYNYNTSNVGMVRLVRNY</sequence>
<keyword evidence="1" id="KW-0812">Transmembrane</keyword>
<keyword evidence="4" id="KW-1185">Reference proteome</keyword>
<dbReference type="Proteomes" id="UP001222275">
    <property type="component" value="Chromosome"/>
</dbReference>
<reference evidence="3 4" key="1">
    <citation type="submission" date="2022-06" db="EMBL/GenBank/DDBJ databases">
        <title>Thiomicrohabdus sp. nov, an obligately chemolithoautotrophic, sulfur-oxidizing bacterium isolated from beach of Guanyin Mountain. Amoy.</title>
        <authorList>
            <person name="Zhu H."/>
        </authorList>
    </citation>
    <scope>NUCLEOTIDE SEQUENCE [LARGE SCALE GENOMIC DNA]</scope>
    <source>
        <strain evidence="3 4">XGS-01</strain>
    </source>
</reference>
<feature type="transmembrane region" description="Helical" evidence="1">
    <location>
        <begin position="56"/>
        <end position="75"/>
    </location>
</feature>
<dbReference type="PANTHER" id="PTHR35812:SF1">
    <property type="entry name" value="LIPOPROTEIN"/>
    <property type="match status" value="1"/>
</dbReference>
<dbReference type="InterPro" id="IPR011460">
    <property type="entry name" value="Lcl_C"/>
</dbReference>